<protein>
    <submittedName>
        <fullName evidence="1">Helix-turn-helix transcriptional regulator</fullName>
    </submittedName>
</protein>
<accession>A0ACC5Q718</accession>
<feature type="non-terminal residue" evidence="1">
    <location>
        <position position="131"/>
    </location>
</feature>
<evidence type="ECO:0000313" key="1">
    <source>
        <dbReference type="EMBL" id="MBE9221046.1"/>
    </source>
</evidence>
<reference evidence="1" key="1">
    <citation type="submission" date="2020-10" db="EMBL/GenBank/DDBJ databases">
        <authorList>
            <person name="Castelo-Branco R."/>
            <person name="Eusebio N."/>
            <person name="Adriana R."/>
            <person name="Vieira A."/>
            <person name="Brugerolle De Fraissinette N."/>
            <person name="Rezende De Castro R."/>
            <person name="Schneider M.P."/>
            <person name="Vasconcelos V."/>
            <person name="Leao P.N."/>
        </authorList>
    </citation>
    <scope>NUCLEOTIDE SEQUENCE</scope>
    <source>
        <strain evidence="1">LEGE 04289</strain>
    </source>
</reference>
<dbReference type="Proteomes" id="UP000597867">
    <property type="component" value="Unassembled WGS sequence"/>
</dbReference>
<keyword evidence="2" id="KW-1185">Reference proteome</keyword>
<gene>
    <name evidence="1" type="ORF">IQ222_20235</name>
</gene>
<dbReference type="EMBL" id="JADEWF010000121">
    <property type="protein sequence ID" value="MBE9221046.1"/>
    <property type="molecule type" value="Genomic_DNA"/>
</dbReference>
<organism evidence="1 2">
    <name type="scientific">Dolichospermum flos-aquae LEGE 04289</name>
    <dbReference type="NCBI Taxonomy" id="1828708"/>
    <lineage>
        <taxon>Bacteria</taxon>
        <taxon>Bacillati</taxon>
        <taxon>Cyanobacteriota</taxon>
        <taxon>Cyanophyceae</taxon>
        <taxon>Nostocales</taxon>
        <taxon>Aphanizomenonaceae</taxon>
        <taxon>Dolichospermum</taxon>
    </lineage>
</organism>
<name>A0ACC5Q718_DOLFA</name>
<evidence type="ECO:0000313" key="2">
    <source>
        <dbReference type="Proteomes" id="UP000597867"/>
    </source>
</evidence>
<comment type="caution">
    <text evidence="1">The sequence shown here is derived from an EMBL/GenBank/DDBJ whole genome shotgun (WGS) entry which is preliminary data.</text>
</comment>
<proteinExistence type="predicted"/>
<sequence length="131" mass="15015">MPRSLRVRHDCIAKVKLAVTDNGYPNQRVLARHTGLSLSTISNFLTGKPVSYHTFEKMCRILNLDWQEISTNIQVISTPHAYAQIRKKKTNSNQFLDWGTAIDISEFYGYSQELTQLQSWILEDGCRLLGL</sequence>